<evidence type="ECO:0000313" key="1">
    <source>
        <dbReference type="EnsemblPlants" id="AUR62043695-RA:cds"/>
    </source>
</evidence>
<evidence type="ECO:0000313" key="2">
    <source>
        <dbReference type="Proteomes" id="UP000596660"/>
    </source>
</evidence>
<dbReference type="EnsemblPlants" id="AUR62043695-RA">
    <property type="protein sequence ID" value="AUR62043695-RA:cds"/>
    <property type="gene ID" value="AUR62043695"/>
</dbReference>
<keyword evidence="2" id="KW-1185">Reference proteome</keyword>
<dbReference type="AlphaFoldDB" id="A0A803NC81"/>
<sequence length="111" mass="12495">MWGGNLGCWLLRNLAPPMDKLAGAIGPLAPQHMHDLMKAIMSGTELVEMYRYYHEQHHQSSTAWSTLQTALDNAGKVISQIREAKQKDDLEMEALIDKVAKLEGLKRMSSF</sequence>
<organism evidence="1 2">
    <name type="scientific">Chenopodium quinoa</name>
    <name type="common">Quinoa</name>
    <dbReference type="NCBI Taxonomy" id="63459"/>
    <lineage>
        <taxon>Eukaryota</taxon>
        <taxon>Viridiplantae</taxon>
        <taxon>Streptophyta</taxon>
        <taxon>Embryophyta</taxon>
        <taxon>Tracheophyta</taxon>
        <taxon>Spermatophyta</taxon>
        <taxon>Magnoliopsida</taxon>
        <taxon>eudicotyledons</taxon>
        <taxon>Gunneridae</taxon>
        <taxon>Pentapetalae</taxon>
        <taxon>Caryophyllales</taxon>
        <taxon>Chenopodiaceae</taxon>
        <taxon>Chenopodioideae</taxon>
        <taxon>Atripliceae</taxon>
        <taxon>Chenopodium</taxon>
    </lineage>
</organism>
<proteinExistence type="predicted"/>
<protein>
    <submittedName>
        <fullName evidence="1">Uncharacterized protein</fullName>
    </submittedName>
</protein>
<dbReference type="SMR" id="A0A803NC81"/>
<dbReference type="Gramene" id="AUR62043695-RA">
    <property type="protein sequence ID" value="AUR62043695-RA:cds"/>
    <property type="gene ID" value="AUR62043695"/>
</dbReference>
<name>A0A803NC81_CHEQI</name>
<dbReference type="Proteomes" id="UP000596660">
    <property type="component" value="Unplaced"/>
</dbReference>
<accession>A0A803NC81</accession>
<reference evidence="1" key="1">
    <citation type="journal article" date="2017" name="Nature">
        <title>The genome of Chenopodium quinoa.</title>
        <authorList>
            <person name="Jarvis D.E."/>
            <person name="Ho Y.S."/>
            <person name="Lightfoot D.J."/>
            <person name="Schmoeckel S.M."/>
            <person name="Li B."/>
            <person name="Borm T.J.A."/>
            <person name="Ohyanagi H."/>
            <person name="Mineta K."/>
            <person name="Michell C.T."/>
            <person name="Saber N."/>
            <person name="Kharbatia N.M."/>
            <person name="Rupper R.R."/>
            <person name="Sharp A.R."/>
            <person name="Dally N."/>
            <person name="Boughton B.A."/>
            <person name="Woo Y.H."/>
            <person name="Gao G."/>
            <person name="Schijlen E.G.W.M."/>
            <person name="Guo X."/>
            <person name="Momin A.A."/>
            <person name="Negrao S."/>
            <person name="Al-Babili S."/>
            <person name="Gehring C."/>
            <person name="Roessner U."/>
            <person name="Jung C."/>
            <person name="Murphy K."/>
            <person name="Arold S.T."/>
            <person name="Gojobori T."/>
            <person name="van der Linden C.G."/>
            <person name="van Loo E.N."/>
            <person name="Jellen E.N."/>
            <person name="Maughan P.J."/>
            <person name="Tester M."/>
        </authorList>
    </citation>
    <scope>NUCLEOTIDE SEQUENCE [LARGE SCALE GENOMIC DNA]</scope>
    <source>
        <strain evidence="1">cv. PI 614886</strain>
    </source>
</reference>
<reference evidence="1" key="2">
    <citation type="submission" date="2021-03" db="UniProtKB">
        <authorList>
            <consortium name="EnsemblPlants"/>
        </authorList>
    </citation>
    <scope>IDENTIFICATION</scope>
</reference>